<keyword evidence="5 7" id="KW-0472">Membrane</keyword>
<feature type="compositionally biased region" description="Basic and acidic residues" evidence="6">
    <location>
        <begin position="139"/>
        <end position="148"/>
    </location>
</feature>
<protein>
    <recommendedName>
        <fullName evidence="8">DUF4605 domain-containing protein</fullName>
    </recommendedName>
</protein>
<keyword evidence="10" id="KW-1185">Reference proteome</keyword>
<evidence type="ECO:0000259" key="8">
    <source>
        <dbReference type="Pfam" id="PF15378"/>
    </source>
</evidence>
<keyword evidence="4 7" id="KW-1133">Transmembrane helix</keyword>
<evidence type="ECO:0000313" key="9">
    <source>
        <dbReference type="EMBL" id="TSW48752.1"/>
    </source>
</evidence>
<dbReference type="EMBL" id="VCAZ01000133">
    <property type="protein sequence ID" value="TSW48752.1"/>
    <property type="molecule type" value="Genomic_DNA"/>
</dbReference>
<dbReference type="PANTHER" id="PTHR33690">
    <property type="entry name" value="DUF4605 DOMAIN-CONTAINING PROTEIN"/>
    <property type="match status" value="1"/>
</dbReference>
<dbReference type="InterPro" id="IPR052502">
    <property type="entry name" value="FAM241_domain"/>
</dbReference>
<organism evidence="9 10">
    <name type="scientific">Bagarius yarrelli</name>
    <name type="common">Goonch</name>
    <name type="synonym">Bagrus yarrelli</name>
    <dbReference type="NCBI Taxonomy" id="175774"/>
    <lineage>
        <taxon>Eukaryota</taxon>
        <taxon>Metazoa</taxon>
        <taxon>Chordata</taxon>
        <taxon>Craniata</taxon>
        <taxon>Vertebrata</taxon>
        <taxon>Euteleostomi</taxon>
        <taxon>Actinopterygii</taxon>
        <taxon>Neopterygii</taxon>
        <taxon>Teleostei</taxon>
        <taxon>Ostariophysi</taxon>
        <taxon>Siluriformes</taxon>
        <taxon>Sisoridae</taxon>
        <taxon>Sisorinae</taxon>
        <taxon>Bagarius</taxon>
    </lineage>
</organism>
<feature type="transmembrane region" description="Helical" evidence="7">
    <location>
        <begin position="210"/>
        <end position="237"/>
    </location>
</feature>
<feature type="domain" description="DUF4605" evidence="8">
    <location>
        <begin position="180"/>
        <end position="237"/>
    </location>
</feature>
<dbReference type="Proteomes" id="UP000319801">
    <property type="component" value="Unassembled WGS sequence"/>
</dbReference>
<evidence type="ECO:0000313" key="10">
    <source>
        <dbReference type="Proteomes" id="UP000319801"/>
    </source>
</evidence>
<gene>
    <name evidence="9" type="ORF">Baya_13451</name>
</gene>
<dbReference type="InterPro" id="IPR027953">
    <property type="entry name" value="DUF4605"/>
</dbReference>
<proteinExistence type="inferred from homology"/>
<evidence type="ECO:0000256" key="2">
    <source>
        <dbReference type="ARBA" id="ARBA00006165"/>
    </source>
</evidence>
<sequence>MGFVASDKLLVIFVRIALLDKSDRLAGSVVGFPSKSISVDAVVLVVVSVSEMQRDGEQNRTSAVFYDTDDVRKVPYLTTETGSGFSKASCFSPSFVNLLLGGKMSKELPNVSDATVFNSRVFPEAEGQRRYPCRYTGREQNDLRERARPPGISNSTSESQATSDPLAEAALVDDCERLGTMFGMFNKCLKSIGFTQLYFGEKIVEPVVVLLFWLLLWFLGIQALGLVGTLCIIIIYLQK</sequence>
<feature type="compositionally biased region" description="Polar residues" evidence="6">
    <location>
        <begin position="152"/>
        <end position="163"/>
    </location>
</feature>
<evidence type="ECO:0000256" key="3">
    <source>
        <dbReference type="ARBA" id="ARBA00022692"/>
    </source>
</evidence>
<comment type="subcellular location">
    <subcellularLocation>
        <location evidence="1">Membrane</location>
        <topology evidence="1">Single-pass membrane protein</topology>
    </subcellularLocation>
</comment>
<evidence type="ECO:0000256" key="7">
    <source>
        <dbReference type="SAM" id="Phobius"/>
    </source>
</evidence>
<comment type="similarity">
    <text evidence="2">Belongs to the FAM241 family.</text>
</comment>
<dbReference type="GO" id="GO:0016020">
    <property type="term" value="C:membrane"/>
    <property type="evidence" value="ECO:0007669"/>
    <property type="project" value="UniProtKB-SubCell"/>
</dbReference>
<feature type="region of interest" description="Disordered" evidence="6">
    <location>
        <begin position="139"/>
        <end position="165"/>
    </location>
</feature>
<accession>A0A556V669</accession>
<evidence type="ECO:0000256" key="4">
    <source>
        <dbReference type="ARBA" id="ARBA00022989"/>
    </source>
</evidence>
<dbReference type="OrthoDB" id="9903800at2759"/>
<evidence type="ECO:0000256" key="6">
    <source>
        <dbReference type="SAM" id="MobiDB-lite"/>
    </source>
</evidence>
<dbReference type="Pfam" id="PF15378">
    <property type="entry name" value="DUF4605"/>
    <property type="match status" value="1"/>
</dbReference>
<evidence type="ECO:0000256" key="5">
    <source>
        <dbReference type="ARBA" id="ARBA00023136"/>
    </source>
</evidence>
<keyword evidence="3 7" id="KW-0812">Transmembrane</keyword>
<name>A0A556V669_BAGYA</name>
<dbReference type="PANTHER" id="PTHR33690:SF1">
    <property type="entry name" value="FAMILY WITH SEQUENCE SIMILARITY 241 MEMBER A"/>
    <property type="match status" value="1"/>
</dbReference>
<dbReference type="AlphaFoldDB" id="A0A556V669"/>
<reference evidence="9 10" key="1">
    <citation type="journal article" date="2019" name="Genome Biol. Evol.">
        <title>Whole-Genome Sequencing of the Giant Devil Catfish, Bagarius yarrelli.</title>
        <authorList>
            <person name="Jiang W."/>
            <person name="Lv Y."/>
            <person name="Cheng L."/>
            <person name="Yang K."/>
            <person name="Chao B."/>
            <person name="Wang X."/>
            <person name="Li Y."/>
            <person name="Pan X."/>
            <person name="You X."/>
            <person name="Zhang Y."/>
            <person name="Yang J."/>
            <person name="Li J."/>
            <person name="Zhang X."/>
            <person name="Liu S."/>
            <person name="Sun C."/>
            <person name="Yang J."/>
            <person name="Shi Q."/>
        </authorList>
    </citation>
    <scope>NUCLEOTIDE SEQUENCE [LARGE SCALE GENOMIC DNA]</scope>
    <source>
        <strain evidence="9">JWS20170419001</strain>
        <tissue evidence="9">Muscle</tissue>
    </source>
</reference>
<comment type="caution">
    <text evidence="9">The sequence shown here is derived from an EMBL/GenBank/DDBJ whole genome shotgun (WGS) entry which is preliminary data.</text>
</comment>
<evidence type="ECO:0000256" key="1">
    <source>
        <dbReference type="ARBA" id="ARBA00004167"/>
    </source>
</evidence>